<evidence type="ECO:0000313" key="8">
    <source>
        <dbReference type="Proteomes" id="UP001295794"/>
    </source>
</evidence>
<sequence>MSVIRPALLSSLLALLLATFLVRSPFGACPTISTSSGLLRGAEKDGVTMFKGVVRLPRSRPSVQASGDLSNQRYAQAPIGSLRWEPPVSFVSNASVDSSSFGPSCTQQFIGNQSFFERLFNAPPLLESEDCLFLNLWAPTSGNNLSTVFWIHGGGFTYGSASNPLYDGESLARNRGIIVVTINYRLNVFGFPASPEIPLEKTNLGFLDQELALSWVQQNIAHFGGDPAKVTIMGESAGSWSVSDMVSRHTPDSAPFRGAILLSGPLRPAAAPPRTAHSTFDALSVDLGCPMDAGPARLRCLKDVPASDIRTALHGPKNPTFMPVVDNITAFSDTVVRLRSGLTARVPAIIGHTQDDGTIITAGLLSDPSDPIPFLDILPPGIFSQDQVQKLYPALSSVEIPAAVVRDLLFLCPAHLWTQAALDGGLKDVYRYAYGPVFDDLQAYPGAGAWHTSELPMIFGTHNQTTAEPAERTLSQTMQALIANFVKNPTEPPAPNWERHNPRAPRLAKLAYNGNVAVGDVVEMADSSSFDGPCALWDRLIVQQIPRNIAGPRRQHLLVSTLDVVPPPCPAFQPPRAAASGVLRPPPVRDTPRDIDVFGAAARCGTGWGMFKGVVRLARFWCPVLKEADLSAQRYAQAPIGGLRWHPPMPFASNESVQSTSLGPSCIQQFMGNGPFFEGLFNAPPLQESEDCLFLNVWAPTSGTNLSTVFWIHGGGFTYGSASNLLYDGESLARNHGIIVVSINYRLNVFGFPASPEIPLEKTNLGFLDQELALSWVQQNIAHFGGDPVKVTIMGESAGSWSVSDMVSRHTPDSAPFRGAILLSGALRPAASPLGTGHLTFDAFSADLGCPMDAGPARLRCLRDVSASDIRTALHGPKNPTFMPVVDNVTAFSNTVVRLRSGLTARVPTIIGHTQDDGTIVTAGLLSDPSNLSGFLDIMLPGLFTPDQVQKLYPALSSAEIPAAAARDLLFLCPAHLWTQAAVDGGLKDVYRYAYGPVFDDLQAYPGAGAWHTSELPMIFGTYNATTAEPAERILSQTMQTLIANFVKNPTEPPAPNWERHNPRAPRLAKLAYNGNVAVGDVVEMADSSSFDGPCDLWDRLTGQ</sequence>
<dbReference type="Gene3D" id="3.40.50.1820">
    <property type="entry name" value="alpha/beta hydrolase"/>
    <property type="match status" value="2"/>
</dbReference>
<name>A0AAD2H6Y1_9AGAR</name>
<feature type="signal peptide" evidence="4">
    <location>
        <begin position="1"/>
        <end position="18"/>
    </location>
</feature>
<protein>
    <recommendedName>
        <fullName evidence="5">Carboxylesterase type B domain-containing protein</fullName>
    </recommendedName>
</protein>
<dbReference type="InterPro" id="IPR002018">
    <property type="entry name" value="CarbesteraseB"/>
</dbReference>
<dbReference type="InterPro" id="IPR019826">
    <property type="entry name" value="Carboxylesterase_B_AS"/>
</dbReference>
<evidence type="ECO:0000256" key="4">
    <source>
        <dbReference type="SAM" id="SignalP"/>
    </source>
</evidence>
<reference evidence="7" key="1">
    <citation type="submission" date="2023-11" db="EMBL/GenBank/DDBJ databases">
        <authorList>
            <person name="De Vega J J."/>
            <person name="De Vega J J."/>
        </authorList>
    </citation>
    <scope>NUCLEOTIDE SEQUENCE</scope>
</reference>
<dbReference type="InterPro" id="IPR050654">
    <property type="entry name" value="AChE-related_enzymes"/>
</dbReference>
<gene>
    <name evidence="6" type="ORF">MYCIT1_LOCUS12197</name>
    <name evidence="7" type="ORF">MYCIT1_LOCUS13091</name>
</gene>
<dbReference type="PROSITE" id="PS00122">
    <property type="entry name" value="CARBOXYLESTERASE_B_1"/>
    <property type="match status" value="2"/>
</dbReference>
<dbReference type="InterPro" id="IPR019819">
    <property type="entry name" value="Carboxylesterase_B_CS"/>
</dbReference>
<keyword evidence="2" id="KW-0378">Hydrolase</keyword>
<evidence type="ECO:0000256" key="1">
    <source>
        <dbReference type="ARBA" id="ARBA00005964"/>
    </source>
</evidence>
<dbReference type="PRINTS" id="PR00878">
    <property type="entry name" value="CHOLNESTRASE"/>
</dbReference>
<dbReference type="EMBL" id="CAVNYO010000147">
    <property type="protein sequence ID" value="CAK5269403.1"/>
    <property type="molecule type" value="Genomic_DNA"/>
</dbReference>
<accession>A0AAD2H6Y1</accession>
<dbReference type="AlphaFoldDB" id="A0AAD2H6Y1"/>
<evidence type="ECO:0000256" key="3">
    <source>
        <dbReference type="ARBA" id="ARBA00023157"/>
    </source>
</evidence>
<dbReference type="InterPro" id="IPR029058">
    <property type="entry name" value="AB_hydrolase_fold"/>
</dbReference>
<dbReference type="Pfam" id="PF00135">
    <property type="entry name" value="COesterase"/>
    <property type="match status" value="3"/>
</dbReference>
<keyword evidence="8" id="KW-1185">Reference proteome</keyword>
<evidence type="ECO:0000313" key="6">
    <source>
        <dbReference type="EMBL" id="CAK5268882.1"/>
    </source>
</evidence>
<feature type="domain" description="Carboxylesterase type B" evidence="5">
    <location>
        <begin position="73"/>
        <end position="367"/>
    </location>
</feature>
<dbReference type="InterPro" id="IPR000997">
    <property type="entry name" value="Cholinesterase"/>
</dbReference>
<keyword evidence="4" id="KW-0732">Signal</keyword>
<evidence type="ECO:0000313" key="7">
    <source>
        <dbReference type="EMBL" id="CAK5269403.1"/>
    </source>
</evidence>
<evidence type="ECO:0000259" key="5">
    <source>
        <dbReference type="Pfam" id="PF00135"/>
    </source>
</evidence>
<feature type="domain" description="Carboxylesterase type B" evidence="5">
    <location>
        <begin position="634"/>
        <end position="1076"/>
    </location>
</feature>
<dbReference type="PROSITE" id="PS00941">
    <property type="entry name" value="CARBOXYLESTERASE_B_2"/>
    <property type="match status" value="2"/>
</dbReference>
<evidence type="ECO:0000256" key="2">
    <source>
        <dbReference type="ARBA" id="ARBA00022801"/>
    </source>
</evidence>
<feature type="chain" id="PRO_5042440730" description="Carboxylesterase type B domain-containing protein" evidence="4">
    <location>
        <begin position="19"/>
        <end position="1104"/>
    </location>
</feature>
<proteinExistence type="inferred from homology"/>
<dbReference type="EMBL" id="CAVNYO010000138">
    <property type="protein sequence ID" value="CAK5268882.1"/>
    <property type="molecule type" value="Genomic_DNA"/>
</dbReference>
<dbReference type="GO" id="GO:0004104">
    <property type="term" value="F:cholinesterase activity"/>
    <property type="evidence" value="ECO:0007669"/>
    <property type="project" value="InterPro"/>
</dbReference>
<dbReference type="Proteomes" id="UP001295794">
    <property type="component" value="Unassembled WGS sequence"/>
</dbReference>
<dbReference type="SUPFAM" id="SSF53474">
    <property type="entry name" value="alpha/beta-Hydrolases"/>
    <property type="match status" value="2"/>
</dbReference>
<keyword evidence="3" id="KW-1015">Disulfide bond</keyword>
<comment type="similarity">
    <text evidence="1">Belongs to the type-B carboxylesterase/lipase family.</text>
</comment>
<organism evidence="7 8">
    <name type="scientific">Mycena citricolor</name>
    <dbReference type="NCBI Taxonomy" id="2018698"/>
    <lineage>
        <taxon>Eukaryota</taxon>
        <taxon>Fungi</taxon>
        <taxon>Dikarya</taxon>
        <taxon>Basidiomycota</taxon>
        <taxon>Agaricomycotina</taxon>
        <taxon>Agaricomycetes</taxon>
        <taxon>Agaricomycetidae</taxon>
        <taxon>Agaricales</taxon>
        <taxon>Marasmiineae</taxon>
        <taxon>Mycenaceae</taxon>
        <taxon>Mycena</taxon>
    </lineage>
</organism>
<dbReference type="PANTHER" id="PTHR43918">
    <property type="entry name" value="ACETYLCHOLINESTERASE"/>
    <property type="match status" value="1"/>
</dbReference>
<comment type="caution">
    <text evidence="7">The sequence shown here is derived from an EMBL/GenBank/DDBJ whole genome shotgun (WGS) entry which is preliminary data.</text>
</comment>
<dbReference type="PANTHER" id="PTHR43918:SF4">
    <property type="entry name" value="CARBOXYLIC ESTER HYDROLASE"/>
    <property type="match status" value="1"/>
</dbReference>
<feature type="domain" description="Carboxylesterase type B" evidence="5">
    <location>
        <begin position="403"/>
        <end position="515"/>
    </location>
</feature>